<dbReference type="Proteomes" id="UP000823405">
    <property type="component" value="Unassembled WGS sequence"/>
</dbReference>
<feature type="compositionally biased region" description="Low complexity" evidence="1">
    <location>
        <begin position="18"/>
        <end position="28"/>
    </location>
</feature>
<sequence length="300" mass="31213">MPTTSSGSGSGSGGINPSVMAESSSCASSSSAGSYHSRNLMCNMGMGSSVNMGGGFGSRSASSLMQQQPDMMARRNSTELARTAAAAAIVNTLVGRGSSIGGGGGSGSREAVGLSIPRGDSPYIPSSLSMLFSDPEIMQAQSEVDRQHQQLQQQQQQQRRVSSSQVTLSRSGSVVGSGIFAHSEEGDQESSSRFPAEDHHDDDRVYGEESRLLQDSTPSGTGGLHSTGTTGREGDDGGYGYEIVQEDQQEDVFRPYVAMMARDDYLAPHEPSSSSPLFPSPLTTLGGFASGTSMLDVAEG</sequence>
<dbReference type="OrthoDB" id="2449489at2759"/>
<reference evidence="2" key="1">
    <citation type="journal article" date="2020" name="Fungal Divers.">
        <title>Resolving the Mortierellaceae phylogeny through synthesis of multi-gene phylogenetics and phylogenomics.</title>
        <authorList>
            <person name="Vandepol N."/>
            <person name="Liber J."/>
            <person name="Desiro A."/>
            <person name="Na H."/>
            <person name="Kennedy M."/>
            <person name="Barry K."/>
            <person name="Grigoriev I.V."/>
            <person name="Miller A.N."/>
            <person name="O'Donnell K."/>
            <person name="Stajich J.E."/>
            <person name="Bonito G."/>
        </authorList>
    </citation>
    <scope>NUCLEOTIDE SEQUENCE</scope>
    <source>
        <strain evidence="2">NVP60</strain>
    </source>
</reference>
<feature type="compositionally biased region" description="Gly residues" evidence="1">
    <location>
        <begin position="98"/>
        <end position="107"/>
    </location>
</feature>
<feature type="region of interest" description="Disordered" evidence="1">
    <location>
        <begin position="1"/>
        <end position="28"/>
    </location>
</feature>
<dbReference type="AlphaFoldDB" id="A0A9P6QMB8"/>
<evidence type="ECO:0000256" key="1">
    <source>
        <dbReference type="SAM" id="MobiDB-lite"/>
    </source>
</evidence>
<evidence type="ECO:0000313" key="2">
    <source>
        <dbReference type="EMBL" id="KAG0284015.1"/>
    </source>
</evidence>
<proteinExistence type="predicted"/>
<feature type="region of interest" description="Disordered" evidence="1">
    <location>
        <begin position="96"/>
        <end position="120"/>
    </location>
</feature>
<accession>A0A9P6QMB8</accession>
<feature type="compositionally biased region" description="Basic and acidic residues" evidence="1">
    <location>
        <begin position="195"/>
        <end position="212"/>
    </location>
</feature>
<dbReference type="EMBL" id="JAAAIN010003785">
    <property type="protein sequence ID" value="KAG0284015.1"/>
    <property type="molecule type" value="Genomic_DNA"/>
</dbReference>
<feature type="region of interest" description="Disordered" evidence="1">
    <location>
        <begin position="141"/>
        <end position="239"/>
    </location>
</feature>
<name>A0A9P6QMB8_9FUNG</name>
<evidence type="ECO:0000313" key="3">
    <source>
        <dbReference type="Proteomes" id="UP000823405"/>
    </source>
</evidence>
<feature type="compositionally biased region" description="Low complexity" evidence="1">
    <location>
        <begin position="149"/>
        <end position="171"/>
    </location>
</feature>
<feature type="compositionally biased region" description="Polar residues" evidence="1">
    <location>
        <begin position="59"/>
        <end position="69"/>
    </location>
</feature>
<protein>
    <submittedName>
        <fullName evidence="2">Uncharacterized protein</fullName>
    </submittedName>
</protein>
<gene>
    <name evidence="2" type="ORF">BGZ97_008324</name>
</gene>
<keyword evidence="3" id="KW-1185">Reference proteome</keyword>
<feature type="region of interest" description="Disordered" evidence="1">
    <location>
        <begin position="58"/>
        <end position="78"/>
    </location>
</feature>
<organism evidence="2 3">
    <name type="scientific">Linnemannia gamsii</name>
    <dbReference type="NCBI Taxonomy" id="64522"/>
    <lineage>
        <taxon>Eukaryota</taxon>
        <taxon>Fungi</taxon>
        <taxon>Fungi incertae sedis</taxon>
        <taxon>Mucoromycota</taxon>
        <taxon>Mortierellomycotina</taxon>
        <taxon>Mortierellomycetes</taxon>
        <taxon>Mortierellales</taxon>
        <taxon>Mortierellaceae</taxon>
        <taxon>Linnemannia</taxon>
    </lineage>
</organism>
<comment type="caution">
    <text evidence="2">The sequence shown here is derived from an EMBL/GenBank/DDBJ whole genome shotgun (WGS) entry which is preliminary data.</text>
</comment>